<name>A0A7C8FXX0_9MICO</name>
<comment type="caution">
    <text evidence="1">The sequence shown here is derived from an EMBL/GenBank/DDBJ whole genome shotgun (WGS) entry which is preliminary data.</text>
</comment>
<dbReference type="NCBIfam" id="NF041390">
    <property type="entry name" value="TadE_Rv3655c"/>
    <property type="match status" value="1"/>
</dbReference>
<reference evidence="1 2" key="1">
    <citation type="submission" date="2019-09" db="EMBL/GenBank/DDBJ databases">
        <title>Phylogeny of genus Pseudoclavibacter and closely related genus.</title>
        <authorList>
            <person name="Li Y."/>
        </authorList>
    </citation>
    <scope>NUCLEOTIDE SEQUENCE [LARGE SCALE GENOMIC DNA]</scope>
    <source>
        <strain evidence="1 2">JCM 16921</strain>
    </source>
</reference>
<evidence type="ECO:0008006" key="3">
    <source>
        <dbReference type="Google" id="ProtNLM"/>
    </source>
</evidence>
<organism evidence="1 2">
    <name type="scientific">Pseudoclavibacter caeni</name>
    <dbReference type="NCBI Taxonomy" id="908846"/>
    <lineage>
        <taxon>Bacteria</taxon>
        <taxon>Bacillati</taxon>
        <taxon>Actinomycetota</taxon>
        <taxon>Actinomycetes</taxon>
        <taxon>Micrococcales</taxon>
        <taxon>Microbacteriaceae</taxon>
        <taxon>Pseudoclavibacter</taxon>
    </lineage>
</organism>
<dbReference type="InterPro" id="IPR049790">
    <property type="entry name" value="Rv3655c/TadE"/>
</dbReference>
<keyword evidence="2" id="KW-1185">Reference proteome</keyword>
<gene>
    <name evidence="1" type="ORF">F8O02_00505</name>
</gene>
<accession>A0A7C8FXX0</accession>
<dbReference type="EMBL" id="WBKA01000001">
    <property type="protein sequence ID" value="KAB1633460.1"/>
    <property type="molecule type" value="Genomic_DNA"/>
</dbReference>
<protein>
    <recommendedName>
        <fullName evidence="3">Pilus assembly protein TadE</fullName>
    </recommendedName>
</protein>
<proteinExistence type="predicted"/>
<dbReference type="RefSeq" id="WP_158035239.1">
    <property type="nucleotide sequence ID" value="NZ_BAAAZV010000007.1"/>
</dbReference>
<dbReference type="AlphaFoldDB" id="A0A7C8FXX0"/>
<sequence length="103" mass="10279">MTAELAVVLPVLVLVLAVVVGTGAIAASVPVVAEAAAAAARSLGRGEGETRAGAIARQVLPGAEIGFERSGDLRCARVSAPARLLGVPVARIDERVCVPGDGR</sequence>
<dbReference type="Proteomes" id="UP000481339">
    <property type="component" value="Unassembled WGS sequence"/>
</dbReference>
<evidence type="ECO:0000313" key="2">
    <source>
        <dbReference type="Proteomes" id="UP000481339"/>
    </source>
</evidence>
<evidence type="ECO:0000313" key="1">
    <source>
        <dbReference type="EMBL" id="KAB1633460.1"/>
    </source>
</evidence>